<dbReference type="InterPro" id="IPR003593">
    <property type="entry name" value="AAA+_ATPase"/>
</dbReference>
<keyword evidence="4" id="KW-1185">Reference proteome</keyword>
<name>A0A1C5GCJ8_MICEH</name>
<feature type="region of interest" description="Disordered" evidence="1">
    <location>
        <begin position="1"/>
        <end position="20"/>
    </location>
</feature>
<sequence length="362" mass="39151">MTRTPAEDLVDPPAHEPPTTKEGWAAFIEQQPSRIEVLATARLAALTPAERDTYDDARIAHHARLIIVATPTVDQIVNTGRRLVLLNRGTDTARRGLVVTGDSGTGKSTAIKQLGKHHELLARRRRTAPGPFLPVVYVTVPPAATPKVLAAEFARFLGLPLPRNLNQVNITNAVCDVLSQLGTDLVLVDEIHNLNLATRVGAEASDQLKYLAERLPATFVYAGIDVERAGLFSGVRGRQIAGRFASITTTAFAYGTRTQREQWAALVSALEHALRLHQHRTGSLLRLSGYLHERTSGMIGSLSHLIRDAAIEAIFDGTERITKTALDRVVLDHAAEHPRPGAAASPARPRRMPAHTASSGAA</sequence>
<dbReference type="Proteomes" id="UP000198251">
    <property type="component" value="Chromosome I"/>
</dbReference>
<dbReference type="RefSeq" id="WP_089001294.1">
    <property type="nucleotide sequence ID" value="NZ_LT607733.1"/>
</dbReference>
<dbReference type="InterPro" id="IPR027417">
    <property type="entry name" value="P-loop_NTPase"/>
</dbReference>
<evidence type="ECO:0000313" key="4">
    <source>
        <dbReference type="Proteomes" id="UP000198251"/>
    </source>
</evidence>
<dbReference type="SUPFAM" id="SSF52540">
    <property type="entry name" value="P-loop containing nucleoside triphosphate hydrolases"/>
    <property type="match status" value="1"/>
</dbReference>
<dbReference type="SMART" id="SM00382">
    <property type="entry name" value="AAA"/>
    <property type="match status" value="1"/>
</dbReference>
<evidence type="ECO:0000313" key="3">
    <source>
        <dbReference type="EMBL" id="SCG17574.1"/>
    </source>
</evidence>
<feature type="region of interest" description="Disordered" evidence="1">
    <location>
        <begin position="336"/>
        <end position="362"/>
    </location>
</feature>
<reference evidence="3 4" key="1">
    <citation type="submission" date="2016-06" db="EMBL/GenBank/DDBJ databases">
        <authorList>
            <person name="Kjaerup R.B."/>
            <person name="Dalgaard T.S."/>
            <person name="Juul-Madsen H.R."/>
        </authorList>
    </citation>
    <scope>NUCLEOTIDE SEQUENCE [LARGE SCALE GENOMIC DNA]</scope>
    <source>
        <strain evidence="3 4">DSM 43913</strain>
    </source>
</reference>
<dbReference type="EMBL" id="LT607733">
    <property type="protein sequence ID" value="SCG17574.1"/>
    <property type="molecule type" value="Genomic_DNA"/>
</dbReference>
<evidence type="ECO:0000256" key="1">
    <source>
        <dbReference type="SAM" id="MobiDB-lite"/>
    </source>
</evidence>
<dbReference type="AlphaFoldDB" id="A0A1C5GCJ8"/>
<accession>A0A1C5GCJ8</accession>
<evidence type="ECO:0000259" key="2">
    <source>
        <dbReference type="SMART" id="SM00382"/>
    </source>
</evidence>
<proteinExistence type="predicted"/>
<dbReference type="GeneID" id="95803610"/>
<organism evidence="3 4">
    <name type="scientific">Micromonospora echinofusca</name>
    <dbReference type="NCBI Taxonomy" id="47858"/>
    <lineage>
        <taxon>Bacteria</taxon>
        <taxon>Bacillati</taxon>
        <taxon>Actinomycetota</taxon>
        <taxon>Actinomycetes</taxon>
        <taxon>Micromonosporales</taxon>
        <taxon>Micromonosporaceae</taxon>
        <taxon>Micromonospora</taxon>
    </lineage>
</organism>
<gene>
    <name evidence="3" type="ORF">GA0070610_3889</name>
</gene>
<feature type="domain" description="AAA+ ATPase" evidence="2">
    <location>
        <begin position="93"/>
        <end position="341"/>
    </location>
</feature>
<dbReference type="InterPro" id="IPR008868">
    <property type="entry name" value="TniB"/>
</dbReference>
<dbReference type="Pfam" id="PF05621">
    <property type="entry name" value="TniB"/>
    <property type="match status" value="1"/>
</dbReference>
<protein>
    <submittedName>
        <fullName evidence="3">DNA transposition protein, AAA+ family ATPase</fullName>
    </submittedName>
</protein>
<dbReference type="Gene3D" id="3.40.50.300">
    <property type="entry name" value="P-loop containing nucleotide triphosphate hydrolases"/>
    <property type="match status" value="1"/>
</dbReference>